<evidence type="ECO:0000256" key="7">
    <source>
        <dbReference type="ARBA" id="ARBA00022737"/>
    </source>
</evidence>
<name>F7EDI8_XENTR</name>
<gene>
    <name evidence="18" type="primary">tlr9</name>
</gene>
<dbReference type="GO" id="GO:0007165">
    <property type="term" value="P:signal transduction"/>
    <property type="evidence" value="ECO:0007669"/>
    <property type="project" value="InterPro"/>
</dbReference>
<comment type="subcellular location">
    <subcellularLocation>
        <location evidence="15">Endomembrane system</location>
        <topology evidence="15">Single-pass type I membrane protein</topology>
    </subcellularLocation>
    <subcellularLocation>
        <location evidence="1">Endosome</location>
    </subcellularLocation>
</comment>
<dbReference type="AlphaFoldDB" id="F7EDI8"/>
<dbReference type="SMART" id="SM00365">
    <property type="entry name" value="LRR_SD22"/>
    <property type="match status" value="7"/>
</dbReference>
<keyword evidence="12" id="KW-0675">Receptor</keyword>
<dbReference type="PROSITE" id="PS50104">
    <property type="entry name" value="TIR"/>
    <property type="match status" value="1"/>
</dbReference>
<organism evidence="18">
    <name type="scientific">Xenopus tropicalis</name>
    <name type="common">Western clawed frog</name>
    <name type="synonym">Silurana tropicalis</name>
    <dbReference type="NCBI Taxonomy" id="8364"/>
    <lineage>
        <taxon>Eukaryota</taxon>
        <taxon>Metazoa</taxon>
        <taxon>Chordata</taxon>
        <taxon>Craniata</taxon>
        <taxon>Vertebrata</taxon>
        <taxon>Euteleostomi</taxon>
        <taxon>Amphibia</taxon>
        <taxon>Batrachia</taxon>
        <taxon>Anura</taxon>
        <taxon>Pipoidea</taxon>
        <taxon>Pipidae</taxon>
        <taxon>Xenopodinae</taxon>
        <taxon>Xenopus</taxon>
        <taxon>Silurana</taxon>
    </lineage>
</organism>
<evidence type="ECO:0000256" key="15">
    <source>
        <dbReference type="ARBA" id="ARBA00046288"/>
    </source>
</evidence>
<evidence type="ECO:0000256" key="13">
    <source>
        <dbReference type="ARBA" id="ARBA00023180"/>
    </source>
</evidence>
<dbReference type="InterPro" id="IPR003591">
    <property type="entry name" value="Leu-rich_rpt_typical-subtyp"/>
</dbReference>
<evidence type="ECO:0000256" key="6">
    <source>
        <dbReference type="ARBA" id="ARBA00022729"/>
    </source>
</evidence>
<dbReference type="InterPro" id="IPR001611">
    <property type="entry name" value="Leu-rich_rpt"/>
</dbReference>
<evidence type="ECO:0000256" key="14">
    <source>
        <dbReference type="ARBA" id="ARBA00023198"/>
    </source>
</evidence>
<proteinExistence type="inferred from homology"/>
<dbReference type="SUPFAM" id="SSF52058">
    <property type="entry name" value="L domain-like"/>
    <property type="match status" value="1"/>
</dbReference>
<accession>F7EDI8</accession>
<dbReference type="HOGENOM" id="CLU_006000_2_0_1"/>
<dbReference type="Pfam" id="PF13855">
    <property type="entry name" value="LRR_8"/>
    <property type="match status" value="4"/>
</dbReference>
<dbReference type="GO" id="GO:0045087">
    <property type="term" value="P:innate immune response"/>
    <property type="evidence" value="ECO:0007669"/>
    <property type="project" value="UniProtKB-KW"/>
</dbReference>
<dbReference type="InterPro" id="IPR032675">
    <property type="entry name" value="LRR_dom_sf"/>
</dbReference>
<keyword evidence="5 16" id="KW-0812">Transmembrane</keyword>
<reference evidence="18" key="1">
    <citation type="journal article" date="2010" name="Science">
        <title>The genome of the Western clawed frog Xenopus tropicalis.</title>
        <authorList>
            <person name="Hellsten U."/>
            <person name="Harland R.M."/>
            <person name="Gilchrist M.J."/>
            <person name="Hendrix D."/>
            <person name="Jurka J."/>
            <person name="Kapitonov V."/>
            <person name="Ovcharenko I."/>
            <person name="Putnam N.H."/>
            <person name="Shu S."/>
            <person name="Taher L."/>
            <person name="Blitz I.L."/>
            <person name="Blumberg B."/>
            <person name="Dichmann D.S."/>
            <person name="Dubchak I."/>
            <person name="Amaya E."/>
            <person name="Detter J.C."/>
            <person name="Fletcher R."/>
            <person name="Gerhard D.S."/>
            <person name="Goodstein D."/>
            <person name="Graves T."/>
            <person name="Grigoriev I.V."/>
            <person name="Grimwood J."/>
            <person name="Kawashima T."/>
            <person name="Lindquist E."/>
            <person name="Lucas S.M."/>
            <person name="Mead P.E."/>
            <person name="Mitros T."/>
            <person name="Ogino H."/>
            <person name="Ohta Y."/>
            <person name="Poliakov A.V."/>
            <person name="Pollet N."/>
            <person name="Robert J."/>
            <person name="Salamov A."/>
            <person name="Sater A.K."/>
            <person name="Schmutz J."/>
            <person name="Terry A."/>
            <person name="Vize P.D."/>
            <person name="Warren W.C."/>
            <person name="Wells D."/>
            <person name="Wills A."/>
            <person name="Wilson R.K."/>
            <person name="Zimmerman L.B."/>
            <person name="Zorn A.M."/>
            <person name="Grainger R."/>
            <person name="Grammer T."/>
            <person name="Khokha M.K."/>
            <person name="Richardson P.M."/>
            <person name="Rokhsar D.S."/>
        </authorList>
    </citation>
    <scope>NUCLEOTIDE SEQUENCE [LARGE SCALE GENOMIC DNA]</scope>
    <source>
        <strain evidence="18">Nigerian</strain>
    </source>
</reference>
<dbReference type="GO" id="GO:0005768">
    <property type="term" value="C:endosome"/>
    <property type="evidence" value="ECO:0007669"/>
    <property type="project" value="UniProtKB-SubCell"/>
</dbReference>
<evidence type="ECO:0000313" key="18">
    <source>
        <dbReference type="Ensembl" id="ENSXETP00000013094"/>
    </source>
</evidence>
<dbReference type="PROSITE" id="PS51257">
    <property type="entry name" value="PROKAR_LIPOPROTEIN"/>
    <property type="match status" value="1"/>
</dbReference>
<dbReference type="eggNOG" id="KOG4641">
    <property type="taxonomic scope" value="Eukaryota"/>
</dbReference>
<dbReference type="Pfam" id="PF01582">
    <property type="entry name" value="TIR"/>
    <property type="match status" value="1"/>
</dbReference>
<evidence type="ECO:0000256" key="11">
    <source>
        <dbReference type="ARBA" id="ARBA00023136"/>
    </source>
</evidence>
<dbReference type="GO" id="GO:0006954">
    <property type="term" value="P:inflammatory response"/>
    <property type="evidence" value="ECO:0007669"/>
    <property type="project" value="UniProtKB-KW"/>
</dbReference>
<sequence>MKDKPAGSHRHLSLAMKRKVFLPLSLGLILGACLAFCKIPHFLPCDDFNNASTVICRERQLIHVPHIVSQSVKVFDLAINEIRLLANSTFSGVPNLVILNLSDNCQPSNLRPYKEICRLIIEPHALVSLKSLTNLDLSGNSLTSIPPLPENIKFLNLNLNQIHMISGWEFSRLNNVKMIRLGYNCFYSKQCEPFHLSDSAFINNEFLEELALSFNNITSFPQNLPSSIRILDLSENKISKIDREDLCNLNNLHSLDLQWNCQRCDHALQACYPCKNNSALLLVPGVFDCLHKLSYLNLRGNSLHTLHSSLFSSLTNLSHLVLSDNFLNLETETFFSALTNVKELNLDFNFKPYSMYERLVLNSNVARMKSLERITIVGYFFNVLDEEGIMPLLSLPNLREISLRTNFILKVNLSMLFTHKPLRFISLSENLISFEEHKHGQKLAMHPPLFDRGNQVDGGWMDSHCGPKQVEAGEVEYPGCWQYNHSVDLSFNNIGSIYPDEFLGMDEIECLNMSYNYINQRLNGTQFGHLKSLRHLDLSHNRFDMYYYKALSELPRLKILNLAHNDYQFMMKGVNHRLDFLENLTSLVELNLNNNFIGLRITRELKSHSLETLRFRNNELGSSWQYGKDTYLNMFTNLRSLKILDISYNQLPVIPNEVLEKLPESLQKLNLSHNKLYTFNWAKTAHLGNLAILDLGFNALTKLRANLTESNIAFLNLTYNKINSLDKDFFDSFSELKQLILSNNLIKTIHITSFPINFLQNLDSLDVSGNPFQCTCKAYWFITFLMETEVTVDHLSTGMKCDSPDSLRGRSLLSMDPQSCQELYGHVCFIWSSILVIFLMVIPTIWNLFFWNLWYAGHLIVATLRSYTKLHDKSTEHFDAFIAFNTKNSSVRDWVYNELLVQLESPERGGFTLCLEERDWIAGRSSIENLYDSIYRSKKTIFIITREWFNCGLLRHAFFMSNQRLLDEKKDVVALVVLDHKMKMSQYFLTRKRLCPKSFLNWPCNPKAHSHFWHMLRIYIRQDSRRCCGSQLKKYVDK</sequence>
<evidence type="ECO:0000256" key="5">
    <source>
        <dbReference type="ARBA" id="ARBA00022692"/>
    </source>
</evidence>
<evidence type="ECO:0000256" key="2">
    <source>
        <dbReference type="ARBA" id="ARBA00009634"/>
    </source>
</evidence>
<keyword evidence="10 16" id="KW-1133">Transmembrane helix</keyword>
<dbReference type="InParanoid" id="F7EDI8"/>
<dbReference type="SMART" id="SM00255">
    <property type="entry name" value="TIR"/>
    <property type="match status" value="1"/>
</dbReference>
<evidence type="ECO:0000259" key="17">
    <source>
        <dbReference type="PROSITE" id="PS50104"/>
    </source>
</evidence>
<dbReference type="Ensembl" id="ENSXETT00000013094">
    <property type="protein sequence ID" value="ENSXETP00000013094"/>
    <property type="gene ID" value="ENSXETG00000005958"/>
</dbReference>
<evidence type="ECO:0000256" key="10">
    <source>
        <dbReference type="ARBA" id="ARBA00022989"/>
    </source>
</evidence>
<dbReference type="SUPFAM" id="SSF52047">
    <property type="entry name" value="RNI-like"/>
    <property type="match status" value="1"/>
</dbReference>
<dbReference type="PRINTS" id="PR00019">
    <property type="entry name" value="LEURICHRPT"/>
</dbReference>
<protein>
    <submittedName>
        <fullName evidence="18">Toll-like receptor 9</fullName>
    </submittedName>
</protein>
<keyword evidence="9" id="KW-0391">Immunity</keyword>
<evidence type="ECO:0000256" key="3">
    <source>
        <dbReference type="ARBA" id="ARBA00022588"/>
    </source>
</evidence>
<dbReference type="InterPro" id="IPR035897">
    <property type="entry name" value="Toll_tir_struct_dom_sf"/>
</dbReference>
<keyword evidence="13" id="KW-0325">Glycoprotein</keyword>
<evidence type="ECO:0000256" key="12">
    <source>
        <dbReference type="ARBA" id="ARBA00023170"/>
    </source>
</evidence>
<dbReference type="Gene3D" id="3.80.10.10">
    <property type="entry name" value="Ribonuclease Inhibitor"/>
    <property type="match status" value="1"/>
</dbReference>
<keyword evidence="4" id="KW-0433">Leucine-rich repeat</keyword>
<keyword evidence="6" id="KW-0732">Signal</keyword>
<keyword evidence="8" id="KW-0967">Endosome</keyword>
<dbReference type="InterPro" id="IPR000483">
    <property type="entry name" value="Cys-rich_flank_reg_C"/>
</dbReference>
<dbReference type="Gene3D" id="3.40.50.10140">
    <property type="entry name" value="Toll/interleukin-1 receptor homology (TIR) domain"/>
    <property type="match status" value="1"/>
</dbReference>
<evidence type="ECO:0000256" key="16">
    <source>
        <dbReference type="SAM" id="Phobius"/>
    </source>
</evidence>
<reference evidence="18" key="2">
    <citation type="submission" date="2011-06" db="UniProtKB">
        <authorList>
            <consortium name="Ensembl"/>
        </authorList>
    </citation>
    <scope>IDENTIFICATION</scope>
</reference>
<dbReference type="SUPFAM" id="SSF52200">
    <property type="entry name" value="Toll/Interleukin receptor TIR domain"/>
    <property type="match status" value="1"/>
</dbReference>
<dbReference type="Xenbase" id="XB-GENE-486908">
    <property type="gene designation" value="tlr9"/>
</dbReference>
<dbReference type="GeneTree" id="ENSGT00940000163875"/>
<dbReference type="Pfam" id="PF00560">
    <property type="entry name" value="LRR_1"/>
    <property type="match status" value="1"/>
</dbReference>
<dbReference type="SMART" id="SM00364">
    <property type="entry name" value="LRR_BAC"/>
    <property type="match status" value="5"/>
</dbReference>
<dbReference type="ExpressionAtlas" id="F7EDI8">
    <property type="expression patterns" value="baseline"/>
</dbReference>
<keyword evidence="7" id="KW-0677">Repeat</keyword>
<dbReference type="GO" id="GO:1902533">
    <property type="term" value="P:positive regulation of intracellular signal transduction"/>
    <property type="evidence" value="ECO:0007669"/>
    <property type="project" value="UniProtKB-ARBA"/>
</dbReference>
<feature type="domain" description="TIR" evidence="17">
    <location>
        <begin position="876"/>
        <end position="1020"/>
    </location>
</feature>
<dbReference type="PROSITE" id="PS51450">
    <property type="entry name" value="LRR"/>
    <property type="match status" value="3"/>
</dbReference>
<dbReference type="SMART" id="SM00369">
    <property type="entry name" value="LRR_TYP"/>
    <property type="match status" value="11"/>
</dbReference>
<dbReference type="Bgee" id="ENSXETG00000005958">
    <property type="expression patterns" value="Expressed in egg cell and 1 other cell type or tissue"/>
</dbReference>
<dbReference type="InterPro" id="IPR000157">
    <property type="entry name" value="TIR_dom"/>
</dbReference>
<comment type="similarity">
    <text evidence="2">Belongs to the Toll-like receptor family.</text>
</comment>
<dbReference type="PANTHER" id="PTHR47410">
    <property type="entry name" value="TOLL-LIKE RECEPTOR 7-RELATED"/>
    <property type="match status" value="1"/>
</dbReference>
<evidence type="ECO:0000256" key="9">
    <source>
        <dbReference type="ARBA" id="ARBA00022859"/>
    </source>
</evidence>
<evidence type="ECO:0000256" key="4">
    <source>
        <dbReference type="ARBA" id="ARBA00022614"/>
    </source>
</evidence>
<dbReference type="SMART" id="SM00082">
    <property type="entry name" value="LRRCT"/>
    <property type="match status" value="1"/>
</dbReference>
<feature type="transmembrane region" description="Helical" evidence="16">
    <location>
        <begin position="823"/>
        <end position="842"/>
    </location>
</feature>
<evidence type="ECO:0000256" key="8">
    <source>
        <dbReference type="ARBA" id="ARBA00022753"/>
    </source>
</evidence>
<dbReference type="PANTHER" id="PTHR47410:SF4">
    <property type="entry name" value="TOLL-LIKE RECEPTOR 9"/>
    <property type="match status" value="1"/>
</dbReference>
<dbReference type="GO" id="GO:0002218">
    <property type="term" value="P:activation of innate immune response"/>
    <property type="evidence" value="ECO:0007669"/>
    <property type="project" value="UniProtKB-ARBA"/>
</dbReference>
<keyword evidence="3" id="KW-0399">Innate immunity</keyword>
<keyword evidence="14" id="KW-0395">Inflammatory response</keyword>
<keyword evidence="11 16" id="KW-0472">Membrane</keyword>
<evidence type="ECO:0000256" key="1">
    <source>
        <dbReference type="ARBA" id="ARBA00004177"/>
    </source>
</evidence>